<reference evidence="1 2" key="1">
    <citation type="submission" date="2024-01" db="EMBL/GenBank/DDBJ databases">
        <title>A draft genome for a cacao thread blight-causing isolate of Paramarasmius palmivorus.</title>
        <authorList>
            <person name="Baruah I.K."/>
            <person name="Bukari Y."/>
            <person name="Amoako-Attah I."/>
            <person name="Meinhardt L.W."/>
            <person name="Bailey B.A."/>
            <person name="Cohen S.P."/>
        </authorList>
    </citation>
    <scope>NUCLEOTIDE SEQUENCE [LARGE SCALE GENOMIC DNA]</scope>
    <source>
        <strain evidence="1 2">GH-12</strain>
    </source>
</reference>
<dbReference type="AlphaFoldDB" id="A0AAW0C6R9"/>
<proteinExistence type="predicted"/>
<sequence>MRLSVIGDSTARRLVDQHNFQGYARLQRMLLSYWDVDSDTMEDIIDHLRAPPDIISVGLERDRGCKLPCSEPFLLSVLPIRWLTAVMSPEGMDIVFSRWEEYVQQDPSGRLVSLEEALDNAFTINTEPGDAIWSEMDIQLRRKNNYIHSARLYHT</sequence>
<protein>
    <submittedName>
        <fullName evidence="1">Uncharacterized protein</fullName>
    </submittedName>
</protein>
<accession>A0AAW0C6R9</accession>
<comment type="caution">
    <text evidence="1">The sequence shown here is derived from an EMBL/GenBank/DDBJ whole genome shotgun (WGS) entry which is preliminary data.</text>
</comment>
<organism evidence="1 2">
    <name type="scientific">Paramarasmius palmivorus</name>
    <dbReference type="NCBI Taxonomy" id="297713"/>
    <lineage>
        <taxon>Eukaryota</taxon>
        <taxon>Fungi</taxon>
        <taxon>Dikarya</taxon>
        <taxon>Basidiomycota</taxon>
        <taxon>Agaricomycotina</taxon>
        <taxon>Agaricomycetes</taxon>
        <taxon>Agaricomycetidae</taxon>
        <taxon>Agaricales</taxon>
        <taxon>Marasmiineae</taxon>
        <taxon>Marasmiaceae</taxon>
        <taxon>Paramarasmius</taxon>
    </lineage>
</organism>
<dbReference type="Proteomes" id="UP001383192">
    <property type="component" value="Unassembled WGS sequence"/>
</dbReference>
<dbReference type="EMBL" id="JAYKXP010000052">
    <property type="protein sequence ID" value="KAK7035552.1"/>
    <property type="molecule type" value="Genomic_DNA"/>
</dbReference>
<gene>
    <name evidence="1" type="ORF">VNI00_011845</name>
</gene>
<name>A0AAW0C6R9_9AGAR</name>
<evidence type="ECO:0000313" key="2">
    <source>
        <dbReference type="Proteomes" id="UP001383192"/>
    </source>
</evidence>
<evidence type="ECO:0000313" key="1">
    <source>
        <dbReference type="EMBL" id="KAK7035552.1"/>
    </source>
</evidence>
<keyword evidence="2" id="KW-1185">Reference proteome</keyword>